<comment type="caution">
    <text evidence="2">The sequence shown here is derived from an EMBL/GenBank/DDBJ whole genome shotgun (WGS) entry which is preliminary data.</text>
</comment>
<evidence type="ECO:0000313" key="2">
    <source>
        <dbReference type="EMBL" id="MDA0163398.1"/>
    </source>
</evidence>
<dbReference type="Proteomes" id="UP001149140">
    <property type="component" value="Unassembled WGS sequence"/>
</dbReference>
<reference evidence="2" key="1">
    <citation type="submission" date="2022-10" db="EMBL/GenBank/DDBJ databases">
        <title>The WGS of Solirubrobacter ginsenosidimutans DSM 21036.</title>
        <authorList>
            <person name="Jiang Z."/>
        </authorList>
    </citation>
    <scope>NUCLEOTIDE SEQUENCE</scope>
    <source>
        <strain evidence="2">DSM 21036</strain>
    </source>
</reference>
<proteinExistence type="predicted"/>
<feature type="region of interest" description="Disordered" evidence="1">
    <location>
        <begin position="19"/>
        <end position="41"/>
    </location>
</feature>
<gene>
    <name evidence="2" type="ORF">OM076_24200</name>
</gene>
<sequence length="53" mass="5832">MSEPKPQFTDADLELLLREADRDDPILSAPRPDTAEEPRESLDSLILAGLVSP</sequence>
<name>A0A9X3MXX5_9ACTN</name>
<dbReference type="EMBL" id="JAPDOD010000024">
    <property type="protein sequence ID" value="MDA0163398.1"/>
    <property type="molecule type" value="Genomic_DNA"/>
</dbReference>
<keyword evidence="3" id="KW-1185">Reference proteome</keyword>
<protein>
    <submittedName>
        <fullName evidence="2">Uncharacterized protein</fullName>
    </submittedName>
</protein>
<accession>A0A9X3MXX5</accession>
<organism evidence="2 3">
    <name type="scientific">Solirubrobacter ginsenosidimutans</name>
    <dbReference type="NCBI Taxonomy" id="490573"/>
    <lineage>
        <taxon>Bacteria</taxon>
        <taxon>Bacillati</taxon>
        <taxon>Actinomycetota</taxon>
        <taxon>Thermoleophilia</taxon>
        <taxon>Solirubrobacterales</taxon>
        <taxon>Solirubrobacteraceae</taxon>
        <taxon>Solirubrobacter</taxon>
    </lineage>
</organism>
<evidence type="ECO:0000313" key="3">
    <source>
        <dbReference type="Proteomes" id="UP001149140"/>
    </source>
</evidence>
<evidence type="ECO:0000256" key="1">
    <source>
        <dbReference type="SAM" id="MobiDB-lite"/>
    </source>
</evidence>
<dbReference type="RefSeq" id="WP_270042641.1">
    <property type="nucleotide sequence ID" value="NZ_JAPDOD010000024.1"/>
</dbReference>
<dbReference type="AlphaFoldDB" id="A0A9X3MXX5"/>